<keyword evidence="3 5" id="KW-0378">Hydrolase</keyword>
<dbReference type="RefSeq" id="WP_229729010.1">
    <property type="nucleotide sequence ID" value="NZ_BMCG01000004.1"/>
</dbReference>
<name>A0A8J2UMP3_9BURK</name>
<dbReference type="SUPFAM" id="SSF50486">
    <property type="entry name" value="FMT C-terminal domain-like"/>
    <property type="match status" value="1"/>
</dbReference>
<proteinExistence type="inferred from homology"/>
<protein>
    <recommendedName>
        <fullName evidence="5">Putative 3-methyladenine DNA glycosylase</fullName>
        <ecNumber evidence="5">3.2.2.-</ecNumber>
    </recommendedName>
</protein>
<dbReference type="InterPro" id="IPR003180">
    <property type="entry name" value="MPG"/>
</dbReference>
<accession>A0A8J2UMP3</accession>
<evidence type="ECO:0000256" key="5">
    <source>
        <dbReference type="HAMAP-Rule" id="MF_00527"/>
    </source>
</evidence>
<dbReference type="CDD" id="cd00540">
    <property type="entry name" value="AAG"/>
    <property type="match status" value="1"/>
</dbReference>
<dbReference type="NCBIfam" id="NF002005">
    <property type="entry name" value="PRK00802.1-5"/>
    <property type="match status" value="1"/>
</dbReference>
<evidence type="ECO:0000256" key="3">
    <source>
        <dbReference type="ARBA" id="ARBA00022801"/>
    </source>
</evidence>
<evidence type="ECO:0000256" key="1">
    <source>
        <dbReference type="ARBA" id="ARBA00009232"/>
    </source>
</evidence>
<dbReference type="PANTHER" id="PTHR10429:SF0">
    <property type="entry name" value="DNA-3-METHYLADENINE GLYCOSYLASE"/>
    <property type="match status" value="1"/>
</dbReference>
<comment type="caution">
    <text evidence="6">The sequence shown here is derived from an EMBL/GenBank/DDBJ whole genome shotgun (WGS) entry which is preliminary data.</text>
</comment>
<dbReference type="InterPro" id="IPR036995">
    <property type="entry name" value="MPG_sf"/>
</dbReference>
<organism evidence="6 7">
    <name type="scientific">Oxalicibacterium flavum</name>
    <dbReference type="NCBI Taxonomy" id="179467"/>
    <lineage>
        <taxon>Bacteria</taxon>
        <taxon>Pseudomonadati</taxon>
        <taxon>Pseudomonadota</taxon>
        <taxon>Betaproteobacteria</taxon>
        <taxon>Burkholderiales</taxon>
        <taxon>Oxalobacteraceae</taxon>
        <taxon>Oxalicibacterium</taxon>
    </lineage>
</organism>
<keyword evidence="7" id="KW-1185">Reference proteome</keyword>
<dbReference type="EC" id="3.2.2.-" evidence="5"/>
<dbReference type="PANTHER" id="PTHR10429">
    <property type="entry name" value="DNA-3-METHYLADENINE GLYCOSYLASE"/>
    <property type="match status" value="1"/>
</dbReference>
<evidence type="ECO:0000256" key="2">
    <source>
        <dbReference type="ARBA" id="ARBA00022763"/>
    </source>
</evidence>
<reference evidence="6" key="2">
    <citation type="submission" date="2020-09" db="EMBL/GenBank/DDBJ databases">
        <authorList>
            <person name="Sun Q."/>
            <person name="Sedlacek I."/>
        </authorList>
    </citation>
    <scope>NUCLEOTIDE SEQUENCE</scope>
    <source>
        <strain evidence="6">CCM 7086</strain>
    </source>
</reference>
<dbReference type="GO" id="GO:0006284">
    <property type="term" value="P:base-excision repair"/>
    <property type="evidence" value="ECO:0007669"/>
    <property type="project" value="InterPro"/>
</dbReference>
<dbReference type="Proteomes" id="UP000620266">
    <property type="component" value="Unassembled WGS sequence"/>
</dbReference>
<evidence type="ECO:0000313" key="7">
    <source>
        <dbReference type="Proteomes" id="UP000620266"/>
    </source>
</evidence>
<evidence type="ECO:0000313" key="6">
    <source>
        <dbReference type="EMBL" id="GGC13287.1"/>
    </source>
</evidence>
<dbReference type="GO" id="GO:0003905">
    <property type="term" value="F:alkylbase DNA N-glycosylase activity"/>
    <property type="evidence" value="ECO:0007669"/>
    <property type="project" value="InterPro"/>
</dbReference>
<keyword evidence="2 5" id="KW-0227">DNA damage</keyword>
<dbReference type="Pfam" id="PF02245">
    <property type="entry name" value="Pur_DNA_glyco"/>
    <property type="match status" value="1"/>
</dbReference>
<dbReference type="HAMAP" id="MF_00527">
    <property type="entry name" value="3MGH"/>
    <property type="match status" value="1"/>
</dbReference>
<dbReference type="AlphaFoldDB" id="A0A8J2UMP3"/>
<evidence type="ECO:0000256" key="4">
    <source>
        <dbReference type="ARBA" id="ARBA00023204"/>
    </source>
</evidence>
<sequence>MKDDMHAAAPGNTRLHMLEPSFFNRDSPALARALIGKVLRRRWKDQWLSARIIETEAYRLDDRGSHASLGYTHKRRALFMEHGGTIYMYYARGGDSFNVGAAGAGNAVLIKSAYPWIDAIAGPEALAIMQEQNPGAGGEMRPLHRLCAGQTLLCRALALRVPDWDARSFDPAELFIDDVGESPELLIQTTRLGIPAGRDEHLPYRYVDPAYARYCTRNPLRRGQTVPEHYCWVDRDGKVVACEGLPPAMAPSSI</sequence>
<reference evidence="6" key="1">
    <citation type="journal article" date="2014" name="Int. J. Syst. Evol. Microbiol.">
        <title>Complete genome sequence of Corynebacterium casei LMG S-19264T (=DSM 44701T), isolated from a smear-ripened cheese.</title>
        <authorList>
            <consortium name="US DOE Joint Genome Institute (JGI-PGF)"/>
            <person name="Walter F."/>
            <person name="Albersmeier A."/>
            <person name="Kalinowski J."/>
            <person name="Ruckert C."/>
        </authorList>
    </citation>
    <scope>NUCLEOTIDE SEQUENCE</scope>
    <source>
        <strain evidence="6">CCM 7086</strain>
    </source>
</reference>
<dbReference type="Gene3D" id="3.10.300.10">
    <property type="entry name" value="Methylpurine-DNA glycosylase (MPG)"/>
    <property type="match status" value="1"/>
</dbReference>
<comment type="similarity">
    <text evidence="1 5">Belongs to the DNA glycosylase MPG family.</text>
</comment>
<dbReference type="EMBL" id="BMCG01000004">
    <property type="protein sequence ID" value="GGC13287.1"/>
    <property type="molecule type" value="Genomic_DNA"/>
</dbReference>
<dbReference type="InterPro" id="IPR011034">
    <property type="entry name" value="Formyl_transferase-like_C_sf"/>
</dbReference>
<keyword evidence="4 5" id="KW-0234">DNA repair</keyword>
<gene>
    <name evidence="6" type="ORF">GCM10007205_22730</name>
</gene>
<dbReference type="GO" id="GO:0003677">
    <property type="term" value="F:DNA binding"/>
    <property type="evidence" value="ECO:0007669"/>
    <property type="project" value="InterPro"/>
</dbReference>